<protein>
    <submittedName>
        <fullName evidence="1">Uncharacterized protein</fullName>
    </submittedName>
</protein>
<dbReference type="InterPro" id="IPR045709">
    <property type="entry name" value="DUF6065"/>
</dbReference>
<organism evidence="1 2">
    <name type="scientific">Endobacterium cereale</name>
    <dbReference type="NCBI Taxonomy" id="2663029"/>
    <lineage>
        <taxon>Bacteria</taxon>
        <taxon>Pseudomonadati</taxon>
        <taxon>Pseudomonadota</taxon>
        <taxon>Alphaproteobacteria</taxon>
        <taxon>Hyphomicrobiales</taxon>
        <taxon>Rhizobiaceae</taxon>
        <taxon>Endobacterium</taxon>
    </lineage>
</organism>
<evidence type="ECO:0000313" key="2">
    <source>
        <dbReference type="Proteomes" id="UP000435138"/>
    </source>
</evidence>
<dbReference type="AlphaFoldDB" id="A0A6A8AGT4"/>
<dbReference type="Pfam" id="PF19541">
    <property type="entry name" value="DUF6065"/>
    <property type="match status" value="1"/>
</dbReference>
<dbReference type="EMBL" id="WIXI01000050">
    <property type="protein sequence ID" value="MQY49017.1"/>
    <property type="molecule type" value="Genomic_DNA"/>
</dbReference>
<comment type="caution">
    <text evidence="1">The sequence shown here is derived from an EMBL/GenBank/DDBJ whole genome shotgun (WGS) entry which is preliminary data.</text>
</comment>
<accession>A0A6A8AGT4</accession>
<evidence type="ECO:0000313" key="1">
    <source>
        <dbReference type="EMBL" id="MQY49017.1"/>
    </source>
</evidence>
<name>A0A6A8AGT4_9HYPH</name>
<proteinExistence type="predicted"/>
<dbReference type="RefSeq" id="WP_153358369.1">
    <property type="nucleotide sequence ID" value="NZ_WIXI01000050.1"/>
</dbReference>
<gene>
    <name evidence="1" type="ORF">GAO09_23570</name>
</gene>
<sequence>MTTLKAFVLDGHDVRIRPAPVEREWMDETGQRFAYRCLPLNIANAHGWELLNPVAFSVTWNGQQGKNAIQIRTSKGHISPAVSHFGHGILTFHVPCLFQTEPGVDLFISGPINRPKDGIAALTGVIETDWSPYTFTMNWKMTRPFQRVFFEMDEPFCHLFPVVRSALSLVEPEIANLSENAELQREHFEWIAERNAFNSQLLDPNSTAASEKWQKSYFRGVNPSGSLGSVDHVSRLRLKPFAEK</sequence>
<dbReference type="Proteomes" id="UP000435138">
    <property type="component" value="Unassembled WGS sequence"/>
</dbReference>
<keyword evidence="2" id="KW-1185">Reference proteome</keyword>
<reference evidence="1 2" key="1">
    <citation type="submission" date="2019-11" db="EMBL/GenBank/DDBJ databases">
        <title>Genome analysis of Rhizobacterium cereale a novel genus and species isolated from maize roots in North Spain.</title>
        <authorList>
            <person name="Menendez E."/>
            <person name="Flores-Felix J.D."/>
            <person name="Ramirez-Bahena M.-H."/>
            <person name="Igual J.M."/>
            <person name="Garcia-Fraile P."/>
            <person name="Peix A."/>
            <person name="Velazquez E."/>
        </authorList>
    </citation>
    <scope>NUCLEOTIDE SEQUENCE [LARGE SCALE GENOMIC DNA]</scope>
    <source>
        <strain evidence="1 2">RZME27</strain>
    </source>
</reference>